<dbReference type="InterPro" id="IPR036390">
    <property type="entry name" value="WH_DNA-bd_sf"/>
</dbReference>
<evidence type="ECO:0000313" key="5">
    <source>
        <dbReference type="EMBL" id="CUO09056.1"/>
    </source>
</evidence>
<dbReference type="Gene3D" id="1.10.10.10">
    <property type="entry name" value="Winged helix-like DNA-binding domain superfamily/Winged helix DNA-binding domain"/>
    <property type="match status" value="1"/>
</dbReference>
<dbReference type="EMBL" id="CYZR01000006">
    <property type="protein sequence ID" value="CUO09056.1"/>
    <property type="molecule type" value="Genomic_DNA"/>
</dbReference>
<organism evidence="5 6">
    <name type="scientific">Sarcina ventriculi</name>
    <name type="common">Clostridium ventriculi</name>
    <dbReference type="NCBI Taxonomy" id="1267"/>
    <lineage>
        <taxon>Bacteria</taxon>
        <taxon>Bacillati</taxon>
        <taxon>Bacillota</taxon>
        <taxon>Clostridia</taxon>
        <taxon>Eubacteriales</taxon>
        <taxon>Clostridiaceae</taxon>
        <taxon>Sarcina</taxon>
    </lineage>
</organism>
<accession>A0ABM9URX3</accession>
<dbReference type="SUPFAM" id="SSF46785">
    <property type="entry name" value="Winged helix' DNA-binding domain"/>
    <property type="match status" value="1"/>
</dbReference>
<dbReference type="CDD" id="cd07377">
    <property type="entry name" value="WHTH_GntR"/>
    <property type="match status" value="1"/>
</dbReference>
<dbReference type="PANTHER" id="PTHR43537:SF43">
    <property type="entry name" value="GNTR-FAMILY TRANSCRIPTIONAL REGULATOR"/>
    <property type="match status" value="1"/>
</dbReference>
<feature type="domain" description="HTH gntR-type" evidence="4">
    <location>
        <begin position="6"/>
        <end position="74"/>
    </location>
</feature>
<dbReference type="InterPro" id="IPR011711">
    <property type="entry name" value="GntR_C"/>
</dbReference>
<keyword evidence="1" id="KW-0805">Transcription regulation</keyword>
<dbReference type="Gene3D" id="1.20.120.530">
    <property type="entry name" value="GntR ligand-binding domain-like"/>
    <property type="match status" value="1"/>
</dbReference>
<reference evidence="5 6" key="1">
    <citation type="submission" date="2015-09" db="EMBL/GenBank/DDBJ databases">
        <authorList>
            <consortium name="Pathogen Informatics"/>
        </authorList>
    </citation>
    <scope>NUCLEOTIDE SEQUENCE [LARGE SCALE GENOMIC DNA]</scope>
    <source>
        <strain evidence="5 6">2789STDY5834858</strain>
    </source>
</reference>
<dbReference type="Pfam" id="PF00392">
    <property type="entry name" value="GntR"/>
    <property type="match status" value="1"/>
</dbReference>
<protein>
    <submittedName>
        <fullName evidence="5">L-lactate utilization operon repressor</fullName>
    </submittedName>
</protein>
<proteinExistence type="predicted"/>
<dbReference type="PRINTS" id="PR00035">
    <property type="entry name" value="HTHGNTR"/>
</dbReference>
<dbReference type="InterPro" id="IPR000524">
    <property type="entry name" value="Tscrpt_reg_HTH_GntR"/>
</dbReference>
<dbReference type="SUPFAM" id="SSF48008">
    <property type="entry name" value="GntR ligand-binding domain-like"/>
    <property type="match status" value="1"/>
</dbReference>
<dbReference type="Pfam" id="PF07729">
    <property type="entry name" value="FCD"/>
    <property type="match status" value="1"/>
</dbReference>
<evidence type="ECO:0000256" key="1">
    <source>
        <dbReference type="ARBA" id="ARBA00023015"/>
    </source>
</evidence>
<dbReference type="PROSITE" id="PS50949">
    <property type="entry name" value="HTH_GNTR"/>
    <property type="match status" value="1"/>
</dbReference>
<dbReference type="RefSeq" id="WP_055259774.1">
    <property type="nucleotide sequence ID" value="NZ_CABIXL010000006.1"/>
</dbReference>
<dbReference type="Proteomes" id="UP000095488">
    <property type="component" value="Unassembled WGS sequence"/>
</dbReference>
<dbReference type="SMART" id="SM00345">
    <property type="entry name" value="HTH_GNTR"/>
    <property type="match status" value="1"/>
</dbReference>
<evidence type="ECO:0000313" key="6">
    <source>
        <dbReference type="Proteomes" id="UP000095488"/>
    </source>
</evidence>
<comment type="caution">
    <text evidence="5">The sequence shown here is derived from an EMBL/GenBank/DDBJ whole genome shotgun (WGS) entry which is preliminary data.</text>
</comment>
<evidence type="ECO:0000256" key="2">
    <source>
        <dbReference type="ARBA" id="ARBA00023125"/>
    </source>
</evidence>
<sequence length="225" mass="25911">MENKTNRAYEVVIEAIKKKIKNGEIKKGEKLRPEREIAEDLGVSRASVREAIRALDVIGLIESRQGAGNYIKETFEESLIQPLSVMFLLEQNDFTEINEFRFILESQAAVLAAERIDEKDIKKLEELIDEMSKTSDEEKNVEIDRQLHYIIDNASKNRVISSILAVISELIDESIKGTRSELARKDAQNSKKLLEIHKELVDAMKNKSKKRAYEAMQRHREIIEI</sequence>
<keyword evidence="6" id="KW-1185">Reference proteome</keyword>
<keyword evidence="2" id="KW-0238">DNA-binding</keyword>
<evidence type="ECO:0000256" key="3">
    <source>
        <dbReference type="ARBA" id="ARBA00023163"/>
    </source>
</evidence>
<gene>
    <name evidence="5" type="primary">lutR</name>
    <name evidence="5" type="ORF">ERS852473_01866</name>
</gene>
<dbReference type="PANTHER" id="PTHR43537">
    <property type="entry name" value="TRANSCRIPTIONAL REGULATOR, GNTR FAMILY"/>
    <property type="match status" value="1"/>
</dbReference>
<evidence type="ECO:0000259" key="4">
    <source>
        <dbReference type="PROSITE" id="PS50949"/>
    </source>
</evidence>
<dbReference type="InterPro" id="IPR036388">
    <property type="entry name" value="WH-like_DNA-bd_sf"/>
</dbReference>
<dbReference type="SMART" id="SM00895">
    <property type="entry name" value="FCD"/>
    <property type="match status" value="1"/>
</dbReference>
<keyword evidence="3" id="KW-0804">Transcription</keyword>
<dbReference type="InterPro" id="IPR008920">
    <property type="entry name" value="TF_FadR/GntR_C"/>
</dbReference>
<name>A0ABM9URX3_SARVE</name>